<gene>
    <name evidence="3" type="ORF">HMPREF1650_11315</name>
</gene>
<proteinExistence type="inferred from homology"/>
<evidence type="ECO:0000259" key="2">
    <source>
        <dbReference type="SMART" id="SM00867"/>
    </source>
</evidence>
<name>A0A095Z9A9_9CORY</name>
<dbReference type="Pfam" id="PF04264">
    <property type="entry name" value="YceI"/>
    <property type="match status" value="1"/>
</dbReference>
<dbReference type="PANTHER" id="PTHR34406:SF1">
    <property type="entry name" value="PROTEIN YCEI"/>
    <property type="match status" value="1"/>
</dbReference>
<dbReference type="Gene3D" id="2.40.128.110">
    <property type="entry name" value="Lipid/polyisoprenoid-binding, YceI-like"/>
    <property type="match status" value="1"/>
</dbReference>
<dbReference type="PANTHER" id="PTHR34406">
    <property type="entry name" value="PROTEIN YCEI"/>
    <property type="match status" value="1"/>
</dbReference>
<sequence length="180" mass="19356">MTLSPNFAGTWNIDAAHSQIGFMVRHAMVTKTRGRFTDYTGSFTIDPDNGEGNAANVVIKASSIDTGNEDRDNHVRAGDFFEVETYPEITFVATGSKVTSANEGVLTGDLTIKGVTKSIDLDVEFEGTNVDAYDQERIGLTASGSINRKDFGVDWQAPLNSGVMVSDKVVLEIEVSAVKA</sequence>
<reference evidence="3 4" key="1">
    <citation type="submission" date="2014-07" db="EMBL/GenBank/DDBJ databases">
        <authorList>
            <person name="McCorrison J."/>
            <person name="Sanka R."/>
            <person name="Torralba M."/>
            <person name="Gillis M."/>
            <person name="Haft D.H."/>
            <person name="Methe B."/>
            <person name="Sutton G."/>
            <person name="Nelson K.E."/>
        </authorList>
    </citation>
    <scope>NUCLEOTIDE SEQUENCE [LARGE SCALE GENOMIC DNA]</scope>
    <source>
        <strain evidence="3 4">DNF00450</strain>
    </source>
</reference>
<evidence type="ECO:0000313" key="4">
    <source>
        <dbReference type="Proteomes" id="UP000029548"/>
    </source>
</evidence>
<dbReference type="InterPro" id="IPR007372">
    <property type="entry name" value="Lipid/polyisoprenoid-bd_YceI"/>
</dbReference>
<dbReference type="SMART" id="SM00867">
    <property type="entry name" value="YceI"/>
    <property type="match status" value="1"/>
</dbReference>
<dbReference type="SUPFAM" id="SSF101874">
    <property type="entry name" value="YceI-like"/>
    <property type="match status" value="1"/>
</dbReference>
<organism evidence="3 4">
    <name type="scientific">Corynebacterium freneyi DNF00450</name>
    <dbReference type="NCBI Taxonomy" id="1287475"/>
    <lineage>
        <taxon>Bacteria</taxon>
        <taxon>Bacillati</taxon>
        <taxon>Actinomycetota</taxon>
        <taxon>Actinomycetes</taxon>
        <taxon>Mycobacteriales</taxon>
        <taxon>Corynebacteriaceae</taxon>
        <taxon>Corynebacterium</taxon>
    </lineage>
</organism>
<dbReference type="eggNOG" id="COG2353">
    <property type="taxonomic scope" value="Bacteria"/>
</dbReference>
<evidence type="ECO:0000313" key="3">
    <source>
        <dbReference type="EMBL" id="KGF15287.1"/>
    </source>
</evidence>
<comment type="caution">
    <text evidence="3">The sequence shown here is derived from an EMBL/GenBank/DDBJ whole genome shotgun (WGS) entry which is preliminary data.</text>
</comment>
<comment type="similarity">
    <text evidence="1">Belongs to the UPF0312 family.</text>
</comment>
<dbReference type="EMBL" id="JRNE01000079">
    <property type="protein sequence ID" value="KGF15287.1"/>
    <property type="molecule type" value="Genomic_DNA"/>
</dbReference>
<accession>A0A095Z9A9</accession>
<dbReference type="AlphaFoldDB" id="A0A095Z9A9"/>
<protein>
    <submittedName>
        <fullName evidence="3">Polyisoprenoid-binding protein</fullName>
    </submittedName>
</protein>
<dbReference type="RefSeq" id="WP_035123349.1">
    <property type="nucleotide sequence ID" value="NZ_JRNE01000079.1"/>
</dbReference>
<evidence type="ECO:0000256" key="1">
    <source>
        <dbReference type="ARBA" id="ARBA00008812"/>
    </source>
</evidence>
<dbReference type="Proteomes" id="UP000029548">
    <property type="component" value="Unassembled WGS sequence"/>
</dbReference>
<feature type="domain" description="Lipid/polyisoprenoid-binding YceI-like" evidence="2">
    <location>
        <begin position="10"/>
        <end position="178"/>
    </location>
</feature>
<dbReference type="InterPro" id="IPR036761">
    <property type="entry name" value="TTHA0802/YceI-like_sf"/>
</dbReference>